<protein>
    <recommendedName>
        <fullName evidence="3">CdiI immunity protein domain-containing protein</fullName>
    </recommendedName>
</protein>
<keyword evidence="2" id="KW-1185">Reference proteome</keyword>
<evidence type="ECO:0000313" key="2">
    <source>
        <dbReference type="Proteomes" id="UP001239418"/>
    </source>
</evidence>
<dbReference type="Proteomes" id="UP001239418">
    <property type="component" value="Chromosome"/>
</dbReference>
<gene>
    <name evidence="1" type="ORF">PSH97_21805</name>
</gene>
<reference evidence="1 2" key="1">
    <citation type="submission" date="2023-02" db="EMBL/GenBank/DDBJ databases">
        <title>Evolution of Hrp T3SS in non-pathogenic Pseudomonas fluorescens.</title>
        <authorList>
            <person name="Liao K."/>
            <person name="Wei H."/>
            <person name="Gu Y."/>
        </authorList>
    </citation>
    <scope>NUCLEOTIDE SEQUENCE [LARGE SCALE GENOMIC DNA]</scope>
    <source>
        <strain evidence="1 2">FP1935</strain>
    </source>
</reference>
<dbReference type="EMBL" id="CP117454">
    <property type="protein sequence ID" value="WLG83710.1"/>
    <property type="molecule type" value="Genomic_DNA"/>
</dbReference>
<evidence type="ECO:0008006" key="3">
    <source>
        <dbReference type="Google" id="ProtNLM"/>
    </source>
</evidence>
<evidence type="ECO:0000313" key="1">
    <source>
        <dbReference type="EMBL" id="WLG83710.1"/>
    </source>
</evidence>
<proteinExistence type="predicted"/>
<accession>A0ABY9ETW6</accession>
<name>A0ABY9ETW6_9PSED</name>
<dbReference type="RefSeq" id="WP_305446660.1">
    <property type="nucleotide sequence ID" value="NZ_CP117454.1"/>
</dbReference>
<organism evidence="1 2">
    <name type="scientific">Pseudomonas cucumis</name>
    <dbReference type="NCBI Taxonomy" id="2954082"/>
    <lineage>
        <taxon>Bacteria</taxon>
        <taxon>Pseudomonadati</taxon>
        <taxon>Pseudomonadota</taxon>
        <taxon>Gammaproteobacteria</taxon>
        <taxon>Pseudomonadales</taxon>
        <taxon>Pseudomonadaceae</taxon>
        <taxon>Pseudomonas</taxon>
    </lineage>
</organism>
<sequence>MKAMIRSELIESVLAEMDRVWGPEGFGGEFEAYAWLKEHFGISEDEDVKWQNVLSDWAGSLDGDLEDLDETEKERVIAFLQDDSAVTTFLEALLQRYKSSAVIYPG</sequence>